<protein>
    <submittedName>
        <fullName evidence="2">BTB/POZ domain-containing protein 9</fullName>
    </submittedName>
</protein>
<dbReference type="Proteomes" id="UP001174909">
    <property type="component" value="Unassembled WGS sequence"/>
</dbReference>
<dbReference type="SMART" id="SM00584">
    <property type="entry name" value="TLDc"/>
    <property type="match status" value="1"/>
</dbReference>
<dbReference type="InterPro" id="IPR006571">
    <property type="entry name" value="TLDc_dom"/>
</dbReference>
<sequence>MAGDLQKYLIQDLELLHDDRDSADLEFVAGGGRGKPERIRAHRLIVLCRCRRYRNKKQQWLAANSPLVTVKLERTEPETARRVVRYLYTGQVDCGSSPEPLIQTIVAALELGLPELKTYCLKTLAGGITADSACSTLISAHSALMAEEGEGEEEEEEGSVVREVEQCCMEYIETNTRAVFKSKGFLQLPKETLLSVIQSSKLTASEEDVWRGVLAWGQAKAGVQSSVKQWTENDRSKMKQVLNGVLEHVRLMEIGSEVFAQEVEPTGLLSMEMTLARYRHAAVHGKGLLSPSEKQSRPRSGCTGAFVDSELVAERTDFQMQMNEWCGTPSQEWVLLYRASRDGFEARKFHAACDEKGATLVLVKTPSGCLFGGYTDASWSSRFKRGKFASSSSSFLFSLVSTSGSGPAKFDIRQPAYAINNHPGNGPIFGSGADLCISSECNRNKDSYSQLPYTYGTVDTPNNLLTGITTIPLSTSYIYYTVESPNKEHYGTVDFYPCREVVPIS</sequence>
<evidence type="ECO:0000259" key="1">
    <source>
        <dbReference type="PROSITE" id="PS51886"/>
    </source>
</evidence>
<dbReference type="Gene3D" id="1.25.40.420">
    <property type="match status" value="1"/>
</dbReference>
<keyword evidence="3" id="KW-1185">Reference proteome</keyword>
<dbReference type="Pfam" id="PF00651">
    <property type="entry name" value="BTB"/>
    <property type="match status" value="1"/>
</dbReference>
<gene>
    <name evidence="2" type="ORF">GBAR_LOCUS23383</name>
</gene>
<evidence type="ECO:0000313" key="3">
    <source>
        <dbReference type="Proteomes" id="UP001174909"/>
    </source>
</evidence>
<reference evidence="2" key="1">
    <citation type="submission" date="2023-03" db="EMBL/GenBank/DDBJ databases">
        <authorList>
            <person name="Steffen K."/>
            <person name="Cardenas P."/>
        </authorList>
    </citation>
    <scope>NUCLEOTIDE SEQUENCE</scope>
</reference>
<dbReference type="InterPro" id="IPR000210">
    <property type="entry name" value="BTB/POZ_dom"/>
</dbReference>
<dbReference type="SUPFAM" id="SSF54695">
    <property type="entry name" value="POZ domain"/>
    <property type="match status" value="1"/>
</dbReference>
<feature type="domain" description="TLDc" evidence="1">
    <location>
        <begin position="305"/>
        <end position="505"/>
    </location>
</feature>
<proteinExistence type="predicted"/>
<dbReference type="AlphaFoldDB" id="A0AA35X2W3"/>
<dbReference type="Gene3D" id="3.30.710.10">
    <property type="entry name" value="Potassium Channel Kv1.1, Chain A"/>
    <property type="match status" value="1"/>
</dbReference>
<name>A0AA35X2W3_GEOBA</name>
<dbReference type="SMART" id="SM00875">
    <property type="entry name" value="BACK"/>
    <property type="match status" value="1"/>
</dbReference>
<dbReference type="EMBL" id="CASHTH010003238">
    <property type="protein sequence ID" value="CAI8042114.1"/>
    <property type="molecule type" value="Genomic_DNA"/>
</dbReference>
<dbReference type="PROSITE" id="PS51886">
    <property type="entry name" value="TLDC"/>
    <property type="match status" value="1"/>
</dbReference>
<dbReference type="InterPro" id="IPR011333">
    <property type="entry name" value="SKP1/BTB/POZ_sf"/>
</dbReference>
<comment type="caution">
    <text evidence="2">The sequence shown here is derived from an EMBL/GenBank/DDBJ whole genome shotgun (WGS) entry which is preliminary data.</text>
</comment>
<accession>A0AA35X2W3</accession>
<dbReference type="Pfam" id="PF07707">
    <property type="entry name" value="BACK"/>
    <property type="match status" value="1"/>
</dbReference>
<organism evidence="2 3">
    <name type="scientific">Geodia barretti</name>
    <name type="common">Barrett's horny sponge</name>
    <dbReference type="NCBI Taxonomy" id="519541"/>
    <lineage>
        <taxon>Eukaryota</taxon>
        <taxon>Metazoa</taxon>
        <taxon>Porifera</taxon>
        <taxon>Demospongiae</taxon>
        <taxon>Heteroscleromorpha</taxon>
        <taxon>Tetractinellida</taxon>
        <taxon>Astrophorina</taxon>
        <taxon>Geodiidae</taxon>
        <taxon>Geodia</taxon>
    </lineage>
</organism>
<evidence type="ECO:0000313" key="2">
    <source>
        <dbReference type="EMBL" id="CAI8042114.1"/>
    </source>
</evidence>
<dbReference type="PANTHER" id="PTHR24410:SF34">
    <property type="entry name" value="LD40565P"/>
    <property type="match status" value="1"/>
</dbReference>
<dbReference type="Pfam" id="PF07534">
    <property type="entry name" value="TLD"/>
    <property type="match status" value="1"/>
</dbReference>
<dbReference type="InterPro" id="IPR011705">
    <property type="entry name" value="BACK"/>
</dbReference>
<dbReference type="PANTHER" id="PTHR24410">
    <property type="entry name" value="HL07962P-RELATED"/>
    <property type="match status" value="1"/>
</dbReference>
<dbReference type="InterPro" id="IPR051481">
    <property type="entry name" value="BTB-POZ/Galectin-3-binding"/>
</dbReference>